<evidence type="ECO:0000313" key="7">
    <source>
        <dbReference type="Proteomes" id="UP000694522"/>
    </source>
</evidence>
<dbReference type="GO" id="GO:0002639">
    <property type="term" value="P:positive regulation of immunoglobulin production"/>
    <property type="evidence" value="ECO:0007669"/>
    <property type="project" value="TreeGrafter"/>
</dbReference>
<dbReference type="CDD" id="cd11968">
    <property type="entry name" value="SH3_SASH3"/>
    <property type="match status" value="1"/>
</dbReference>
<protein>
    <submittedName>
        <fullName evidence="6">SAM and SH3 domain containing 3</fullName>
    </submittedName>
</protein>
<dbReference type="Gene3D" id="2.30.30.40">
    <property type="entry name" value="SH3 Domains"/>
    <property type="match status" value="1"/>
</dbReference>
<dbReference type="SUPFAM" id="SSF50044">
    <property type="entry name" value="SH3-domain"/>
    <property type="match status" value="1"/>
</dbReference>
<dbReference type="Pfam" id="PF07653">
    <property type="entry name" value="SH3_2"/>
    <property type="match status" value="1"/>
</dbReference>
<dbReference type="InterPro" id="IPR051725">
    <property type="entry name" value="SAM-SH3_domain_protein"/>
</dbReference>
<feature type="region of interest" description="Disordered" evidence="4">
    <location>
        <begin position="282"/>
        <end position="330"/>
    </location>
</feature>
<keyword evidence="7" id="KW-1185">Reference proteome</keyword>
<feature type="compositionally biased region" description="Basic and acidic residues" evidence="4">
    <location>
        <begin position="47"/>
        <end position="56"/>
    </location>
</feature>
<keyword evidence="2" id="KW-0597">Phosphoprotein</keyword>
<feature type="domain" description="SH3" evidence="5">
    <location>
        <begin position="187"/>
        <end position="248"/>
    </location>
</feature>
<dbReference type="GO" id="GO:0005737">
    <property type="term" value="C:cytoplasm"/>
    <property type="evidence" value="ECO:0007669"/>
    <property type="project" value="TreeGrafter"/>
</dbReference>
<evidence type="ECO:0000259" key="5">
    <source>
        <dbReference type="PROSITE" id="PS50002"/>
    </source>
</evidence>
<dbReference type="Pfam" id="PF12485">
    <property type="entry name" value="SPIDER"/>
    <property type="match status" value="1"/>
</dbReference>
<dbReference type="InterPro" id="IPR035721">
    <property type="entry name" value="SASH3_SH3"/>
</dbReference>
<organism evidence="6 7">
    <name type="scientific">Amazona collaria</name>
    <name type="common">yellow-billed parrot</name>
    <dbReference type="NCBI Taxonomy" id="241587"/>
    <lineage>
        <taxon>Eukaryota</taxon>
        <taxon>Metazoa</taxon>
        <taxon>Chordata</taxon>
        <taxon>Craniata</taxon>
        <taxon>Vertebrata</taxon>
        <taxon>Euteleostomi</taxon>
        <taxon>Archelosauria</taxon>
        <taxon>Archosauria</taxon>
        <taxon>Dinosauria</taxon>
        <taxon>Saurischia</taxon>
        <taxon>Theropoda</taxon>
        <taxon>Coelurosauria</taxon>
        <taxon>Aves</taxon>
        <taxon>Neognathae</taxon>
        <taxon>Neoaves</taxon>
        <taxon>Telluraves</taxon>
        <taxon>Australaves</taxon>
        <taxon>Psittaciformes</taxon>
        <taxon>Psittacidae</taxon>
        <taxon>Amazona</taxon>
    </lineage>
</organism>
<evidence type="ECO:0000256" key="4">
    <source>
        <dbReference type="SAM" id="MobiDB-lite"/>
    </source>
</evidence>
<dbReference type="PANTHER" id="PTHR12301:SF5">
    <property type="entry name" value="SAM AND SH3 DOMAIN-CONTAINING PROTEIN 3"/>
    <property type="match status" value="1"/>
</dbReference>
<dbReference type="GO" id="GO:0002821">
    <property type="term" value="P:positive regulation of adaptive immune response"/>
    <property type="evidence" value="ECO:0007669"/>
    <property type="project" value="TreeGrafter"/>
</dbReference>
<feature type="compositionally biased region" description="Low complexity" evidence="4">
    <location>
        <begin position="291"/>
        <end position="305"/>
    </location>
</feature>
<feature type="region of interest" description="Disordered" evidence="4">
    <location>
        <begin position="1"/>
        <end position="73"/>
    </location>
</feature>
<evidence type="ECO:0000313" key="6">
    <source>
        <dbReference type="Ensembl" id="ENSACOP00000022262.1"/>
    </source>
</evidence>
<evidence type="ECO:0000256" key="3">
    <source>
        <dbReference type="PROSITE-ProRule" id="PRU00192"/>
    </source>
</evidence>
<feature type="region of interest" description="Disordered" evidence="4">
    <location>
        <begin position="343"/>
        <end position="429"/>
    </location>
</feature>
<dbReference type="FunFam" id="2.30.30.40:FF:000021">
    <property type="entry name" value="Putative sam and sh3 domain-containing protein 1"/>
    <property type="match status" value="1"/>
</dbReference>
<name>A0A8B9GAH9_9PSIT</name>
<reference evidence="6" key="2">
    <citation type="submission" date="2025-09" db="UniProtKB">
        <authorList>
            <consortium name="Ensembl"/>
        </authorList>
    </citation>
    <scope>IDENTIFICATION</scope>
</reference>
<dbReference type="GO" id="GO:0030890">
    <property type="term" value="P:positive regulation of B cell proliferation"/>
    <property type="evidence" value="ECO:0007669"/>
    <property type="project" value="TreeGrafter"/>
</dbReference>
<dbReference type="PROSITE" id="PS50002">
    <property type="entry name" value="SH3"/>
    <property type="match status" value="1"/>
</dbReference>
<dbReference type="InterPro" id="IPR021090">
    <property type="entry name" value="SPIDER"/>
</dbReference>
<dbReference type="SMART" id="SM00326">
    <property type="entry name" value="SH3"/>
    <property type="match status" value="1"/>
</dbReference>
<dbReference type="Ensembl" id="ENSACOT00000023043.1">
    <property type="protein sequence ID" value="ENSACOP00000022262.1"/>
    <property type="gene ID" value="ENSACOG00000015171.1"/>
</dbReference>
<dbReference type="Proteomes" id="UP000694522">
    <property type="component" value="Unplaced"/>
</dbReference>
<reference evidence="6" key="1">
    <citation type="submission" date="2025-08" db="UniProtKB">
        <authorList>
            <consortium name="Ensembl"/>
        </authorList>
    </citation>
    <scope>IDENTIFICATION</scope>
</reference>
<dbReference type="InterPro" id="IPR001452">
    <property type="entry name" value="SH3_domain"/>
</dbReference>
<dbReference type="GO" id="GO:0005634">
    <property type="term" value="C:nucleus"/>
    <property type="evidence" value="ECO:0007669"/>
    <property type="project" value="TreeGrafter"/>
</dbReference>
<evidence type="ECO:0000256" key="2">
    <source>
        <dbReference type="ARBA" id="ARBA00022553"/>
    </source>
</evidence>
<sequence length="429" mass="45820">MLRRKPSNAGDKEPGHRKLSLQRSSSFKDFAKAKVSSPVLSENEFNLEEKIPRDESSSASPEDAARGSGMKLSKKWRAVISRTMNRKMGRMAVKALAEGKQGDVEEEEEGPMCPLSPAGSTEEPSHDKLPVPYLEMEEDEQPPLSSEPDSSAALAGHSLGPGHSMGSERPGPRSQQQDSPGTAYSGPFCGRARVHTDFTPSPYDRDSLKLRKGDIIGIIEKPPVGTWTGLLNNRVGSFKFIYVDVIPEEAAPARKSRGSGRSKRLKPKTLHELLERINLQVRDGGRRAAARSRSPLLPRSPSLSPHPRRSLTLCPSTAGGGHTRRDPLAGARASAAAVLCQGRSRVGSTKGQAERARSQSELGAVPHSARAMLSPCHAATGAHLHPAAERVPDPGGLQGAAGDPSQRAEHHGPPAPRQAAHGCRAPPGL</sequence>
<keyword evidence="1 3" id="KW-0728">SH3 domain</keyword>
<dbReference type="InterPro" id="IPR036028">
    <property type="entry name" value="SH3-like_dom_sf"/>
</dbReference>
<dbReference type="AlphaFoldDB" id="A0A8B9GAH9"/>
<evidence type="ECO:0000256" key="1">
    <source>
        <dbReference type="ARBA" id="ARBA00022443"/>
    </source>
</evidence>
<accession>A0A8B9GAH9</accession>
<feature type="region of interest" description="Disordered" evidence="4">
    <location>
        <begin position="93"/>
        <end position="207"/>
    </location>
</feature>
<feature type="compositionally biased region" description="Polar residues" evidence="4">
    <location>
        <begin position="173"/>
        <end position="182"/>
    </location>
</feature>
<proteinExistence type="predicted"/>
<dbReference type="PANTHER" id="PTHR12301">
    <property type="entry name" value="SAM-DOMAIN, SH3 AND NUCLEAR LOCALIZATION SIGNALS PROTEIN RELATED"/>
    <property type="match status" value="1"/>
</dbReference>